<feature type="compositionally biased region" description="Basic and acidic residues" evidence="1">
    <location>
        <begin position="470"/>
        <end position="489"/>
    </location>
</feature>
<name>A0A8H7WID0_9HELO</name>
<organism evidence="2 3">
    <name type="scientific">Cadophora malorum</name>
    <dbReference type="NCBI Taxonomy" id="108018"/>
    <lineage>
        <taxon>Eukaryota</taxon>
        <taxon>Fungi</taxon>
        <taxon>Dikarya</taxon>
        <taxon>Ascomycota</taxon>
        <taxon>Pezizomycotina</taxon>
        <taxon>Leotiomycetes</taxon>
        <taxon>Helotiales</taxon>
        <taxon>Ploettnerulaceae</taxon>
        <taxon>Cadophora</taxon>
    </lineage>
</organism>
<evidence type="ECO:0000256" key="1">
    <source>
        <dbReference type="SAM" id="MobiDB-lite"/>
    </source>
</evidence>
<evidence type="ECO:0000313" key="3">
    <source>
        <dbReference type="Proteomes" id="UP000664132"/>
    </source>
</evidence>
<dbReference type="AlphaFoldDB" id="A0A8H7WID0"/>
<dbReference type="EMBL" id="JAFJYH010000012">
    <property type="protein sequence ID" value="KAG4425297.1"/>
    <property type="molecule type" value="Genomic_DNA"/>
</dbReference>
<accession>A0A8H7WID0</accession>
<comment type="caution">
    <text evidence="2">The sequence shown here is derived from an EMBL/GenBank/DDBJ whole genome shotgun (WGS) entry which is preliminary data.</text>
</comment>
<dbReference type="Proteomes" id="UP000664132">
    <property type="component" value="Unassembled WGS sequence"/>
</dbReference>
<reference evidence="2" key="1">
    <citation type="submission" date="2021-02" db="EMBL/GenBank/DDBJ databases">
        <title>Genome sequence Cadophora malorum strain M34.</title>
        <authorList>
            <person name="Stefanovic E."/>
            <person name="Vu D."/>
            <person name="Scully C."/>
            <person name="Dijksterhuis J."/>
            <person name="Roader J."/>
            <person name="Houbraken J."/>
        </authorList>
    </citation>
    <scope>NUCLEOTIDE SEQUENCE</scope>
    <source>
        <strain evidence="2">M34</strain>
    </source>
</reference>
<sequence length="625" mass="70926">MDSIPSVKMGSIAIPRTMEEWELLSMFQRKFQEKERAEQQATRAYHNFKAQGHDEKTAAKMSGLDEAKSQYQNAKDWNLQMETFPIKGEWPEFPGVHMIEEWGMIMVAQLQEGVPSVKDFYDIAWDHVVDNKKSRVWVTLPTEHYIQAIIDQLTTGKGFYFNPSEQNSFKHHCKTKFTYWEPIPNLPGNTMWVKDSNLEQRLGTLYKNAGDFKVFLEKWEKAEPGTRKFQAPITPVNEIRKLWIIAHLEPVVNKDGFLDFDGAGMPKFHHHGRDATYERLTRGLSSSISKDLVIKLIKCCPTCEHRIDNSEKAAIKAEPQRAKTRAEKKRAARPDMEEGIVNPRPAKRQRNASVGRQQTPEEPQSGFLPPTEFNEIRALEGQRRSPANRRTDEVEHQPLQALNNFKIPQQPEEVRPATEVDRSYGGWNHWNIAGQRWSTDAEPTANTDSIEATPKNLVQANENNANPNQEDARAEQERKDVEAHARQEQELEQEMEAELRLLLGVGEGKEVEASSAVHSSEESQPTKEAPKFKMIGNFAIPLGGITHGQVEISQPMPAEASQEVNVTDDTITSAPDSDDEQMEASSDIEYLCPSDVGYLFTDDKEVDDAIDQLGGLESFTDFLNA</sequence>
<feature type="compositionally biased region" description="Basic and acidic residues" evidence="1">
    <location>
        <begin position="314"/>
        <end position="325"/>
    </location>
</feature>
<feature type="compositionally biased region" description="Polar residues" evidence="1">
    <location>
        <begin position="351"/>
        <end position="362"/>
    </location>
</feature>
<gene>
    <name evidence="2" type="ORF">IFR04_001664</name>
</gene>
<feature type="region of interest" description="Disordered" evidence="1">
    <location>
        <begin position="461"/>
        <end position="492"/>
    </location>
</feature>
<evidence type="ECO:0000313" key="2">
    <source>
        <dbReference type="EMBL" id="KAG4425297.1"/>
    </source>
</evidence>
<keyword evidence="3" id="KW-1185">Reference proteome</keyword>
<feature type="region of interest" description="Disordered" evidence="1">
    <location>
        <begin position="314"/>
        <end position="371"/>
    </location>
</feature>
<proteinExistence type="predicted"/>
<dbReference type="OrthoDB" id="3565254at2759"/>
<protein>
    <submittedName>
        <fullName evidence="2">Uncharacterized protein</fullName>
    </submittedName>
</protein>